<evidence type="ECO:0000313" key="3">
    <source>
        <dbReference type="RefSeq" id="XP_032825165.1"/>
    </source>
</evidence>
<keyword evidence="1" id="KW-0812">Transmembrane</keyword>
<dbReference type="PANTHER" id="PTHR13160:SF4">
    <property type="entry name" value="OLIGOSACCHARYLTRANSFERASE COMPLEX SUBUNIT OSTC"/>
    <property type="match status" value="1"/>
</dbReference>
<proteinExistence type="inferred from homology"/>
<name>A0AAJ7TY64_PETMA</name>
<comment type="caution">
    <text evidence="1">Lacks conserved residue(s) required for the propagation of feature annotation.</text>
</comment>
<comment type="subcellular location">
    <subcellularLocation>
        <location evidence="1">Membrane</location>
        <topology evidence="1">Multi-pass membrane protein</topology>
    </subcellularLocation>
</comment>
<dbReference type="GO" id="GO:0008250">
    <property type="term" value="C:oligosaccharyltransferase complex"/>
    <property type="evidence" value="ECO:0007669"/>
    <property type="project" value="UniProtKB-UniRule"/>
</dbReference>
<keyword evidence="2" id="KW-1185">Reference proteome</keyword>
<gene>
    <name evidence="3" type="primary">LOC116951009</name>
</gene>
<feature type="transmembrane region" description="Helical" evidence="1">
    <location>
        <begin position="46"/>
        <end position="69"/>
    </location>
</feature>
<keyword evidence="1" id="KW-1133">Transmembrane helix</keyword>
<dbReference type="RefSeq" id="XP_032825165.1">
    <property type="nucleotide sequence ID" value="XM_032969274.1"/>
</dbReference>
<evidence type="ECO:0000256" key="1">
    <source>
        <dbReference type="RuleBase" id="RU366060"/>
    </source>
</evidence>
<dbReference type="KEGG" id="pmrn:116951009"/>
<dbReference type="InterPro" id="IPR042416">
    <property type="entry name" value="OSTC"/>
</dbReference>
<feature type="transmembrane region" description="Helical" evidence="1">
    <location>
        <begin position="81"/>
        <end position="102"/>
    </location>
</feature>
<reference evidence="3" key="1">
    <citation type="submission" date="2025-08" db="UniProtKB">
        <authorList>
            <consortium name="RefSeq"/>
        </authorList>
    </citation>
    <scope>IDENTIFICATION</scope>
    <source>
        <tissue evidence="3">Sperm</tissue>
    </source>
</reference>
<organism evidence="2 3">
    <name type="scientific">Petromyzon marinus</name>
    <name type="common">Sea lamprey</name>
    <dbReference type="NCBI Taxonomy" id="7757"/>
    <lineage>
        <taxon>Eukaryota</taxon>
        <taxon>Metazoa</taxon>
        <taxon>Chordata</taxon>
        <taxon>Craniata</taxon>
        <taxon>Vertebrata</taxon>
        <taxon>Cyclostomata</taxon>
        <taxon>Hyperoartia</taxon>
        <taxon>Petromyzontiformes</taxon>
        <taxon>Petromyzontidae</taxon>
        <taxon>Petromyzon</taxon>
    </lineage>
</organism>
<comment type="function">
    <text evidence="1">Specific component of the STT3A-containing form of the oligosaccharyl transferase (OST) complex that catalyzes the initial transfer of a defined glycan (Glc(3)Man(9)GlcNAc(2) in eukaryotes) from the lipid carrier dolichol-pyrophosphate to an asparagine residue within an Asn-X-Ser/Thr consensus motif in nascent polypeptide chains, the first step in protein N-glycosylation. N-glycosylation occurs cotranslationally and the complex associates with the Sec61 complex at the channel-forming translocon complex that mediates protein translocation across the endoplasmic reticulum (ER). All subunits are required for a maximal enzyme activity.</text>
</comment>
<dbReference type="AlphaFoldDB" id="A0AAJ7TY64"/>
<accession>A0AAJ7TY64</accession>
<sequence length="107" mass="11594">MIGYFVLVSGVIYDIIHEPPSIGSRIDAHGHQRPIVFKANSLHSQYILEGLAAGMLFCVGGLGLLLMLAAEKPSLSRLHRYLCLSLGGVCMLGGFLASRAFIHIKFP</sequence>
<comment type="subunit">
    <text evidence="1">Component of the oligosaccharyltransferase (OST) complex.</text>
</comment>
<protein>
    <recommendedName>
        <fullName evidence="1">Oligosaccharyltransferase complex subunit</fullName>
    </recommendedName>
</protein>
<evidence type="ECO:0000313" key="2">
    <source>
        <dbReference type="Proteomes" id="UP001318040"/>
    </source>
</evidence>
<dbReference type="PANTHER" id="PTHR13160">
    <property type="entry name" value="OLIGOSACCHARYLTRANSFERASE COMPLEX SUBUNIT OSTC"/>
    <property type="match status" value="1"/>
</dbReference>
<comment type="similarity">
    <text evidence="1">Belongs to the OSTC family.</text>
</comment>
<dbReference type="Proteomes" id="UP001318040">
    <property type="component" value="Chromosome 41"/>
</dbReference>
<keyword evidence="1" id="KW-0472">Membrane</keyword>